<dbReference type="Proteomes" id="UP000188268">
    <property type="component" value="Unassembled WGS sequence"/>
</dbReference>
<evidence type="ECO:0000313" key="3">
    <source>
        <dbReference type="Proteomes" id="UP000188268"/>
    </source>
</evidence>
<organism evidence="2 3">
    <name type="scientific">Corchorus capsularis</name>
    <name type="common">Jute</name>
    <dbReference type="NCBI Taxonomy" id="210143"/>
    <lineage>
        <taxon>Eukaryota</taxon>
        <taxon>Viridiplantae</taxon>
        <taxon>Streptophyta</taxon>
        <taxon>Embryophyta</taxon>
        <taxon>Tracheophyta</taxon>
        <taxon>Spermatophyta</taxon>
        <taxon>Magnoliopsida</taxon>
        <taxon>eudicotyledons</taxon>
        <taxon>Gunneridae</taxon>
        <taxon>Pentapetalae</taxon>
        <taxon>rosids</taxon>
        <taxon>malvids</taxon>
        <taxon>Malvales</taxon>
        <taxon>Malvaceae</taxon>
        <taxon>Grewioideae</taxon>
        <taxon>Apeibeae</taxon>
        <taxon>Corchorus</taxon>
    </lineage>
</organism>
<gene>
    <name evidence="2" type="ORF">CCACVL1_19014</name>
</gene>
<feature type="region of interest" description="Disordered" evidence="1">
    <location>
        <begin position="1"/>
        <end position="28"/>
    </location>
</feature>
<protein>
    <submittedName>
        <fullName evidence="2">Uncharacterized protein</fullName>
    </submittedName>
</protein>
<evidence type="ECO:0000256" key="1">
    <source>
        <dbReference type="SAM" id="MobiDB-lite"/>
    </source>
</evidence>
<comment type="caution">
    <text evidence="2">The sequence shown here is derived from an EMBL/GenBank/DDBJ whole genome shotgun (WGS) entry which is preliminary data.</text>
</comment>
<dbReference type="AlphaFoldDB" id="A0A1R3HJ70"/>
<reference evidence="2 3" key="1">
    <citation type="submission" date="2013-09" db="EMBL/GenBank/DDBJ databases">
        <title>Corchorus capsularis genome sequencing.</title>
        <authorList>
            <person name="Alam M."/>
            <person name="Haque M.S."/>
            <person name="Islam M.S."/>
            <person name="Emdad E.M."/>
            <person name="Islam M.M."/>
            <person name="Ahmed B."/>
            <person name="Halim A."/>
            <person name="Hossen Q.M.M."/>
            <person name="Hossain M.Z."/>
            <person name="Ahmed R."/>
            <person name="Khan M.M."/>
            <person name="Islam R."/>
            <person name="Rashid M.M."/>
            <person name="Khan S.A."/>
            <person name="Rahman M.S."/>
            <person name="Alam M."/>
        </authorList>
    </citation>
    <scope>NUCLEOTIDE SEQUENCE [LARGE SCALE GENOMIC DNA]</scope>
    <source>
        <strain evidence="3">cv. CVL-1</strain>
        <tissue evidence="2">Whole seedling</tissue>
    </source>
</reference>
<sequence length="28" mass="3162">MTHPSLPRGTRRTTEGVEYELDSMARGL</sequence>
<proteinExistence type="predicted"/>
<dbReference type="EMBL" id="AWWV01011823">
    <property type="protein sequence ID" value="OMO70304.1"/>
    <property type="molecule type" value="Genomic_DNA"/>
</dbReference>
<accession>A0A1R3HJ70</accession>
<dbReference type="Gramene" id="OMO70304">
    <property type="protein sequence ID" value="OMO70304"/>
    <property type="gene ID" value="CCACVL1_19014"/>
</dbReference>
<name>A0A1R3HJ70_COCAP</name>
<evidence type="ECO:0000313" key="2">
    <source>
        <dbReference type="EMBL" id="OMO70304.1"/>
    </source>
</evidence>
<keyword evidence="3" id="KW-1185">Reference proteome</keyword>